<keyword evidence="4" id="KW-0804">Transcription</keyword>
<comment type="caution">
    <text evidence="7">The sequence shown here is derived from an EMBL/GenBank/DDBJ whole genome shotgun (WGS) entry which is preliminary data.</text>
</comment>
<gene>
    <name evidence="7" type="primary">cynR</name>
    <name evidence="7" type="ORF">Vgi01_28560</name>
</gene>
<organism evidence="7 8">
    <name type="scientific">Micromonospora gifhornensis</name>
    <dbReference type="NCBI Taxonomy" id="84594"/>
    <lineage>
        <taxon>Bacteria</taxon>
        <taxon>Bacillati</taxon>
        <taxon>Actinomycetota</taxon>
        <taxon>Actinomycetes</taxon>
        <taxon>Micromonosporales</taxon>
        <taxon>Micromonosporaceae</taxon>
        <taxon>Micromonospora</taxon>
    </lineage>
</organism>
<evidence type="ECO:0000256" key="2">
    <source>
        <dbReference type="ARBA" id="ARBA00023015"/>
    </source>
</evidence>
<protein>
    <submittedName>
        <fullName evidence="7">Transcriptional regulator</fullName>
    </submittedName>
</protein>
<dbReference type="PROSITE" id="PS50931">
    <property type="entry name" value="HTH_LYSR"/>
    <property type="match status" value="1"/>
</dbReference>
<evidence type="ECO:0000256" key="3">
    <source>
        <dbReference type="ARBA" id="ARBA00023125"/>
    </source>
</evidence>
<dbReference type="SUPFAM" id="SSF53850">
    <property type="entry name" value="Periplasmic binding protein-like II"/>
    <property type="match status" value="1"/>
</dbReference>
<dbReference type="PANTHER" id="PTHR30346">
    <property type="entry name" value="TRANSCRIPTIONAL DUAL REGULATOR HCAR-RELATED"/>
    <property type="match status" value="1"/>
</dbReference>
<evidence type="ECO:0000256" key="4">
    <source>
        <dbReference type="ARBA" id="ARBA00023163"/>
    </source>
</evidence>
<comment type="similarity">
    <text evidence="1">Belongs to the LysR transcriptional regulatory family.</text>
</comment>
<dbReference type="CDD" id="cd05466">
    <property type="entry name" value="PBP2_LTTR_substrate"/>
    <property type="match status" value="1"/>
</dbReference>
<dbReference type="InterPro" id="IPR036390">
    <property type="entry name" value="WH_DNA-bd_sf"/>
</dbReference>
<dbReference type="Gene3D" id="3.40.190.290">
    <property type="match status" value="1"/>
</dbReference>
<dbReference type="Gene3D" id="1.10.10.10">
    <property type="entry name" value="Winged helix-like DNA-binding domain superfamily/Winged helix DNA-binding domain"/>
    <property type="match status" value="1"/>
</dbReference>
<dbReference type="PANTHER" id="PTHR30346:SF28">
    <property type="entry name" value="HTH-TYPE TRANSCRIPTIONAL REGULATOR CYNR"/>
    <property type="match status" value="1"/>
</dbReference>
<evidence type="ECO:0000256" key="1">
    <source>
        <dbReference type="ARBA" id="ARBA00009437"/>
    </source>
</evidence>
<evidence type="ECO:0000256" key="5">
    <source>
        <dbReference type="SAM" id="MobiDB-lite"/>
    </source>
</evidence>
<reference evidence="7 8" key="1">
    <citation type="submission" date="2021-01" db="EMBL/GenBank/DDBJ databases">
        <title>Whole genome shotgun sequence of Verrucosispora gifhornensis NBRC 16317.</title>
        <authorList>
            <person name="Komaki H."/>
            <person name="Tamura T."/>
        </authorList>
    </citation>
    <scope>NUCLEOTIDE SEQUENCE [LARGE SCALE GENOMIC DNA]</scope>
    <source>
        <strain evidence="7 8">NBRC 16317</strain>
    </source>
</reference>
<dbReference type="PRINTS" id="PR00039">
    <property type="entry name" value="HTHLYSR"/>
</dbReference>
<dbReference type="EMBL" id="BOPA01000019">
    <property type="protein sequence ID" value="GIJ16172.1"/>
    <property type="molecule type" value="Genomic_DNA"/>
</dbReference>
<keyword evidence="2" id="KW-0805">Transcription regulation</keyword>
<evidence type="ECO:0000313" key="7">
    <source>
        <dbReference type="EMBL" id="GIJ16172.1"/>
    </source>
</evidence>
<dbReference type="InterPro" id="IPR000847">
    <property type="entry name" value="LysR_HTH_N"/>
</dbReference>
<dbReference type="Proteomes" id="UP000647860">
    <property type="component" value="Unassembled WGS sequence"/>
</dbReference>
<dbReference type="Pfam" id="PF00126">
    <property type="entry name" value="HTH_1"/>
    <property type="match status" value="1"/>
</dbReference>
<feature type="region of interest" description="Disordered" evidence="5">
    <location>
        <begin position="286"/>
        <end position="318"/>
    </location>
</feature>
<dbReference type="SUPFAM" id="SSF46785">
    <property type="entry name" value="Winged helix' DNA-binding domain"/>
    <property type="match status" value="1"/>
</dbReference>
<keyword evidence="8" id="KW-1185">Reference proteome</keyword>
<evidence type="ECO:0000259" key="6">
    <source>
        <dbReference type="PROSITE" id="PS50931"/>
    </source>
</evidence>
<dbReference type="InterPro" id="IPR036388">
    <property type="entry name" value="WH-like_DNA-bd_sf"/>
</dbReference>
<dbReference type="Pfam" id="PF03466">
    <property type="entry name" value="LysR_substrate"/>
    <property type="match status" value="1"/>
</dbReference>
<feature type="domain" description="HTH lysR-type" evidence="6">
    <location>
        <begin position="7"/>
        <end position="64"/>
    </location>
</feature>
<accession>A0ABQ4IE54</accession>
<keyword evidence="3" id="KW-0238">DNA-binding</keyword>
<proteinExistence type="inferred from homology"/>
<name>A0ABQ4IE54_9ACTN</name>
<sequence>MAGRELLEADALRCFAVFAEHRNFTAAAAALHISQPALHVKIRKLAAALDVDLYQRDGRRLTLTAAGERLAAYALDSRRRADEFLRELHHESTPTLTVAAGRGALRWVVGEAIRQIGRQGYRVHVITADRDAALAALHAGQADLAVIAHDPPTRQVEAVQIAAYRQVLVLDERHPLAERRQVRLRDLDGLDLVVPPANRPHRRALDRALLDAGVRWQAAAEVDGWDLLVHLAGLGVGATVVNGCVGLPDGLRAVPIDGLPKVRYWATWRQPRAHLVRDFLSQFPPPGGTGRAGLSPPVDTGRAGVSPAGGTDRAGAPR</sequence>
<evidence type="ECO:0000313" key="8">
    <source>
        <dbReference type="Proteomes" id="UP000647860"/>
    </source>
</evidence>
<dbReference type="InterPro" id="IPR005119">
    <property type="entry name" value="LysR_subst-bd"/>
</dbReference>
<dbReference type="RefSeq" id="WP_204291321.1">
    <property type="nucleotide sequence ID" value="NZ_BAAAGZ010000040.1"/>
</dbReference>